<keyword evidence="2" id="KW-0540">Nuclease</keyword>
<sequence>MSKHKSISKKKRLLVYDKCNGHCAYCGCELEYKDMQVDHIESVWANVDWKANKTLDEINDLGNLMPSCRMCNFYKSSASLEKFRQNLTEVLMPNVRKPFDYRLALKYGLIEEHIEPITFYFEIL</sequence>
<reference evidence="2" key="1">
    <citation type="submission" date="2019-04" db="EMBL/GenBank/DDBJ databases">
        <title>Evolution of Biomass-Degrading Anaerobic Consortia Revealed by Metagenomics.</title>
        <authorList>
            <person name="Peng X."/>
        </authorList>
    </citation>
    <scope>NUCLEOTIDE SEQUENCE</scope>
    <source>
        <strain evidence="2">SIG311</strain>
    </source>
</reference>
<dbReference type="GO" id="GO:0004519">
    <property type="term" value="F:endonuclease activity"/>
    <property type="evidence" value="ECO:0007669"/>
    <property type="project" value="UniProtKB-KW"/>
</dbReference>
<evidence type="ECO:0000313" key="3">
    <source>
        <dbReference type="Proteomes" id="UP000766246"/>
    </source>
</evidence>
<keyword evidence="2" id="KW-0378">Hydrolase</keyword>
<comment type="caution">
    <text evidence="2">The sequence shown here is derived from an EMBL/GenBank/DDBJ whole genome shotgun (WGS) entry which is preliminary data.</text>
</comment>
<dbReference type="AlphaFoldDB" id="A0A927YRM9"/>
<proteinExistence type="predicted"/>
<dbReference type="Pfam" id="PF01844">
    <property type="entry name" value="HNH"/>
    <property type="match status" value="1"/>
</dbReference>
<evidence type="ECO:0000313" key="2">
    <source>
        <dbReference type="EMBL" id="MBE5920688.1"/>
    </source>
</evidence>
<accession>A0A927YRM9</accession>
<dbReference type="Proteomes" id="UP000766246">
    <property type="component" value="Unassembled WGS sequence"/>
</dbReference>
<gene>
    <name evidence="2" type="ORF">E7272_12725</name>
</gene>
<dbReference type="GO" id="GO:0003676">
    <property type="term" value="F:nucleic acid binding"/>
    <property type="evidence" value="ECO:0007669"/>
    <property type="project" value="InterPro"/>
</dbReference>
<feature type="domain" description="HNH" evidence="1">
    <location>
        <begin position="23"/>
        <end position="72"/>
    </location>
</feature>
<dbReference type="Gene3D" id="1.10.30.50">
    <property type="match status" value="1"/>
</dbReference>
<dbReference type="GO" id="GO:0008270">
    <property type="term" value="F:zinc ion binding"/>
    <property type="evidence" value="ECO:0007669"/>
    <property type="project" value="InterPro"/>
</dbReference>
<keyword evidence="2" id="KW-0255">Endonuclease</keyword>
<name>A0A927YRM9_9FIRM</name>
<dbReference type="EMBL" id="SVER01000044">
    <property type="protein sequence ID" value="MBE5920688.1"/>
    <property type="molecule type" value="Genomic_DNA"/>
</dbReference>
<dbReference type="InterPro" id="IPR003615">
    <property type="entry name" value="HNH_nuc"/>
</dbReference>
<dbReference type="CDD" id="cd00085">
    <property type="entry name" value="HNHc"/>
    <property type="match status" value="1"/>
</dbReference>
<protein>
    <submittedName>
        <fullName evidence="2">HNH endonuclease</fullName>
    </submittedName>
</protein>
<organism evidence="2 3">
    <name type="scientific">Pseudobutyrivibrio ruminis</name>
    <dbReference type="NCBI Taxonomy" id="46206"/>
    <lineage>
        <taxon>Bacteria</taxon>
        <taxon>Bacillati</taxon>
        <taxon>Bacillota</taxon>
        <taxon>Clostridia</taxon>
        <taxon>Lachnospirales</taxon>
        <taxon>Lachnospiraceae</taxon>
        <taxon>Pseudobutyrivibrio</taxon>
    </lineage>
</organism>
<evidence type="ECO:0000259" key="1">
    <source>
        <dbReference type="Pfam" id="PF01844"/>
    </source>
</evidence>
<dbReference type="InterPro" id="IPR002711">
    <property type="entry name" value="HNH"/>
</dbReference>